<evidence type="ECO:0000313" key="2">
    <source>
        <dbReference type="EMBL" id="EHA46689.1"/>
    </source>
</evidence>
<name>G4NKZ7_PYRO7</name>
<feature type="transmembrane region" description="Helical" evidence="1">
    <location>
        <begin position="116"/>
        <end position="134"/>
    </location>
</feature>
<dbReference type="GeneID" id="12986028"/>
<dbReference type="KEGG" id="mgr:MGG_18075"/>
<feature type="non-terminal residue" evidence="2">
    <location>
        <position position="1"/>
    </location>
</feature>
<proteinExistence type="predicted"/>
<keyword evidence="1" id="KW-1133">Transmembrane helix</keyword>
<accession>G4NKZ7</accession>
<dbReference type="InParanoid" id="G4NKZ7"/>
<reference key="2">
    <citation type="submission" date="2011-05" db="EMBL/GenBank/DDBJ databases">
        <title>The Genome Sequence of Magnaporthe oryzae 70-15.</title>
        <authorList>
            <consortium name="The Broad Institute Genome Sequencing Platform"/>
            <person name="Ma L.-J."/>
            <person name="Dead R."/>
            <person name="Young S.K."/>
            <person name="Zeng Q."/>
            <person name="Gargeya S."/>
            <person name="Fitzgerald M."/>
            <person name="Haas B."/>
            <person name="Abouelleil A."/>
            <person name="Alvarado L."/>
            <person name="Arachchi H.M."/>
            <person name="Berlin A."/>
            <person name="Brown A."/>
            <person name="Chapman S.B."/>
            <person name="Chen Z."/>
            <person name="Dunbar C."/>
            <person name="Freedman E."/>
            <person name="Gearin G."/>
            <person name="Gellesch M."/>
            <person name="Goldberg J."/>
            <person name="Griggs A."/>
            <person name="Gujja S."/>
            <person name="Heiman D."/>
            <person name="Howarth C."/>
            <person name="Larson L."/>
            <person name="Lui A."/>
            <person name="MacDonald P.J.P."/>
            <person name="Mehta T."/>
            <person name="Montmayeur A."/>
            <person name="Murphy C."/>
            <person name="Neiman D."/>
            <person name="Pearson M."/>
            <person name="Priest M."/>
            <person name="Roberts A."/>
            <person name="Saif S."/>
            <person name="Shea T."/>
            <person name="Shenoy N."/>
            <person name="Sisk P."/>
            <person name="Stolte C."/>
            <person name="Sykes S."/>
            <person name="Yandava C."/>
            <person name="Wortman J."/>
            <person name="Nusbaum C."/>
            <person name="Birren B."/>
        </authorList>
    </citation>
    <scope>NUCLEOTIDE SEQUENCE</scope>
    <source>
        <strain>70-15</strain>
    </source>
</reference>
<gene>
    <name evidence="2" type="ORF">MGG_18075</name>
</gene>
<evidence type="ECO:0000256" key="1">
    <source>
        <dbReference type="SAM" id="Phobius"/>
    </source>
</evidence>
<keyword evidence="1" id="KW-0812">Transmembrane</keyword>
<dbReference type="RefSeq" id="XP_003721432.1">
    <property type="nucleotide sequence ID" value="XM_003721384.1"/>
</dbReference>
<dbReference type="Proteomes" id="UP000009058">
    <property type="component" value="Chromosome 7"/>
</dbReference>
<keyword evidence="3" id="KW-1185">Reference proteome</keyword>
<protein>
    <submittedName>
        <fullName evidence="2">Uncharacterized protein</fullName>
    </submittedName>
</protein>
<organism evidence="2 3">
    <name type="scientific">Pyricularia oryzae (strain 70-15 / ATCC MYA-4617 / FGSC 8958)</name>
    <name type="common">Rice blast fungus</name>
    <name type="synonym">Magnaporthe oryzae</name>
    <dbReference type="NCBI Taxonomy" id="242507"/>
    <lineage>
        <taxon>Eukaryota</taxon>
        <taxon>Fungi</taxon>
        <taxon>Dikarya</taxon>
        <taxon>Ascomycota</taxon>
        <taxon>Pezizomycotina</taxon>
        <taxon>Sordariomycetes</taxon>
        <taxon>Sordariomycetidae</taxon>
        <taxon>Magnaporthales</taxon>
        <taxon>Pyriculariaceae</taxon>
        <taxon>Pyricularia</taxon>
    </lineage>
</organism>
<feature type="transmembrane region" description="Helical" evidence="1">
    <location>
        <begin position="140"/>
        <end position="163"/>
    </location>
</feature>
<dbReference type="AlphaFoldDB" id="G4NKZ7"/>
<evidence type="ECO:0000313" key="3">
    <source>
        <dbReference type="Proteomes" id="UP000009058"/>
    </source>
</evidence>
<keyword evidence="1" id="KW-0472">Membrane</keyword>
<dbReference type="EMBL" id="CM001237">
    <property type="protein sequence ID" value="EHA46689.1"/>
    <property type="molecule type" value="Genomic_DNA"/>
</dbReference>
<reference evidence="2 3" key="1">
    <citation type="journal article" date="2005" name="Nature">
        <title>The genome sequence of the rice blast fungus Magnaporthe grisea.</title>
        <authorList>
            <person name="Dean R.A."/>
            <person name="Talbot N.J."/>
            <person name="Ebbole D.J."/>
            <person name="Farman M.L."/>
            <person name="Mitchell T.K."/>
            <person name="Orbach M.J."/>
            <person name="Thon M."/>
            <person name="Kulkarni R."/>
            <person name="Xu J.R."/>
            <person name="Pan H."/>
            <person name="Read N.D."/>
            <person name="Lee Y.H."/>
            <person name="Carbone I."/>
            <person name="Brown D."/>
            <person name="Oh Y.Y."/>
            <person name="Donofrio N."/>
            <person name="Jeong J.S."/>
            <person name="Soanes D.M."/>
            <person name="Djonovic S."/>
            <person name="Kolomiets E."/>
            <person name="Rehmeyer C."/>
            <person name="Li W."/>
            <person name="Harding M."/>
            <person name="Kim S."/>
            <person name="Lebrun M.H."/>
            <person name="Bohnert H."/>
            <person name="Coughlan S."/>
            <person name="Butler J."/>
            <person name="Calvo S."/>
            <person name="Ma L.J."/>
            <person name="Nicol R."/>
            <person name="Purcell S."/>
            <person name="Nusbaum C."/>
            <person name="Galagan J.E."/>
            <person name="Birren B.W."/>
        </authorList>
    </citation>
    <scope>NUCLEOTIDE SEQUENCE [LARGE SCALE GENOMIC DNA]</scope>
    <source>
        <strain evidence="3">70-15 / ATCC MYA-4617 / FGSC 8958</strain>
    </source>
</reference>
<feature type="transmembrane region" description="Helical" evidence="1">
    <location>
        <begin position="84"/>
        <end position="104"/>
    </location>
</feature>
<dbReference type="VEuPathDB" id="FungiDB:MGG_18075"/>
<sequence length="166" mass="19089">RSEVKIVRLDIKLSVKNAVKKDRLGVDELPFDGPSKLGLVPELRSLGYVDIVDWSSILGADPQNWVFANLAPGNGRWCFFRSSFFLWLTCSQIQFLIILTEWFLAILEMVKGFPNIFFVSVVFPFNKVFYFAVVSSMVEYLFNVIGLFCVDFDCFLYIGAVWCRLQ</sequence>